<dbReference type="InterPro" id="IPR000089">
    <property type="entry name" value="Biotin_lipoyl"/>
</dbReference>
<organism evidence="6 7">
    <name type="scientific">Halomonas urumqiensis</name>
    <dbReference type="NCBI Taxonomy" id="1684789"/>
    <lineage>
        <taxon>Bacteria</taxon>
        <taxon>Pseudomonadati</taxon>
        <taxon>Pseudomonadota</taxon>
        <taxon>Gammaproteobacteria</taxon>
        <taxon>Oceanospirillales</taxon>
        <taxon>Halomonadaceae</taxon>
        <taxon>Halomonas</taxon>
    </lineage>
</organism>
<dbReference type="Gene3D" id="2.40.50.100">
    <property type="match status" value="1"/>
</dbReference>
<dbReference type="GO" id="GO:0019464">
    <property type="term" value="P:glycine decarboxylation via glycine cleavage system"/>
    <property type="evidence" value="ECO:0007669"/>
    <property type="project" value="UniProtKB-UniRule"/>
</dbReference>
<dbReference type="PROSITE" id="PS00189">
    <property type="entry name" value="LIPOYL"/>
    <property type="match status" value="1"/>
</dbReference>
<evidence type="ECO:0000313" key="6">
    <source>
        <dbReference type="EMBL" id="PMR82410.1"/>
    </source>
</evidence>
<dbReference type="Pfam" id="PF01597">
    <property type="entry name" value="GCV_H"/>
    <property type="match status" value="1"/>
</dbReference>
<dbReference type="InterPro" id="IPR002930">
    <property type="entry name" value="GCV_H"/>
</dbReference>
<keyword evidence="2 3" id="KW-0450">Lipoyl</keyword>
<dbReference type="CDD" id="cd06848">
    <property type="entry name" value="GCS_H"/>
    <property type="match status" value="1"/>
</dbReference>
<dbReference type="PANTHER" id="PTHR11715">
    <property type="entry name" value="GLYCINE CLEAVAGE SYSTEM H PROTEIN"/>
    <property type="match status" value="1"/>
</dbReference>
<keyword evidence="7" id="KW-1185">Reference proteome</keyword>
<evidence type="ECO:0000256" key="3">
    <source>
        <dbReference type="HAMAP-Rule" id="MF_00272"/>
    </source>
</evidence>
<dbReference type="InterPro" id="IPR011053">
    <property type="entry name" value="Single_hybrid_motif"/>
</dbReference>
<comment type="caution">
    <text evidence="6">The sequence shown here is derived from an EMBL/GenBank/DDBJ whole genome shotgun (WGS) entry which is preliminary data.</text>
</comment>
<sequence>MSSIPANLRYAESHEWVLDNGDGTVTIGITDHAQEALGDVVFVELPEVGRSLEHKEEFGVIESVKAASDLYAPVAGEIIEVNDALEDAPETVNESPYEDGWIMKVRVSDTADLDALMDADGYQAVVDSDD</sequence>
<dbReference type="GO" id="GO:0005960">
    <property type="term" value="C:glycine cleavage complex"/>
    <property type="evidence" value="ECO:0007669"/>
    <property type="project" value="InterPro"/>
</dbReference>
<dbReference type="Proteomes" id="UP000235547">
    <property type="component" value="Unassembled WGS sequence"/>
</dbReference>
<comment type="subunit">
    <text evidence="3">The glycine cleavage system is composed of four proteins: P, T, L and H.</text>
</comment>
<evidence type="ECO:0000256" key="2">
    <source>
        <dbReference type="ARBA" id="ARBA00022823"/>
    </source>
</evidence>
<evidence type="ECO:0000256" key="1">
    <source>
        <dbReference type="ARBA" id="ARBA00009249"/>
    </source>
</evidence>
<reference evidence="6 7" key="1">
    <citation type="submission" date="2018-01" db="EMBL/GenBank/DDBJ databases">
        <title>Halomonas endophytica sp. nov., isolated from storage liquid in the stems of Populus euphratica.</title>
        <authorList>
            <person name="Chen C."/>
        </authorList>
    </citation>
    <scope>NUCLEOTIDE SEQUENCE [LARGE SCALE GENOMIC DNA]</scope>
    <source>
        <strain evidence="6 7">BZ-SZ-XJ27</strain>
    </source>
</reference>
<comment type="function">
    <text evidence="3">The glycine cleavage system catalyzes the degradation of glycine. The H protein shuttles the methylamine group of glycine from the P protein to the T protein.</text>
</comment>
<dbReference type="GO" id="GO:0005829">
    <property type="term" value="C:cytosol"/>
    <property type="evidence" value="ECO:0007669"/>
    <property type="project" value="TreeGrafter"/>
</dbReference>
<accession>A0A2N7UPP8</accession>
<dbReference type="RefSeq" id="WP_102586558.1">
    <property type="nucleotide sequence ID" value="NZ_BNAE01000001.1"/>
</dbReference>
<proteinExistence type="inferred from homology"/>
<dbReference type="HAMAP" id="MF_00272">
    <property type="entry name" value="GcvH"/>
    <property type="match status" value="1"/>
</dbReference>
<dbReference type="FunFam" id="2.40.50.100:FF:000011">
    <property type="entry name" value="Glycine cleavage system H protein"/>
    <property type="match status" value="1"/>
</dbReference>
<dbReference type="InterPro" id="IPR003016">
    <property type="entry name" value="2-oxoA_DH_lipoyl-BS"/>
</dbReference>
<dbReference type="InterPro" id="IPR017453">
    <property type="entry name" value="GCV_H_sub"/>
</dbReference>
<dbReference type="PROSITE" id="PS50968">
    <property type="entry name" value="BIOTINYL_LIPOYL"/>
    <property type="match status" value="1"/>
</dbReference>
<dbReference type="OrthoDB" id="9796712at2"/>
<evidence type="ECO:0000313" key="7">
    <source>
        <dbReference type="Proteomes" id="UP000235547"/>
    </source>
</evidence>
<dbReference type="NCBIfam" id="NF002270">
    <property type="entry name" value="PRK01202.1"/>
    <property type="match status" value="1"/>
</dbReference>
<dbReference type="EMBL" id="PNRG01000004">
    <property type="protein sequence ID" value="PMR82410.1"/>
    <property type="molecule type" value="Genomic_DNA"/>
</dbReference>
<feature type="modified residue" description="N6-lipoyllysine" evidence="3 4">
    <location>
        <position position="65"/>
    </location>
</feature>
<gene>
    <name evidence="3 6" type="primary">gcvH</name>
    <name evidence="6" type="ORF">C1H70_01425</name>
</gene>
<name>A0A2N7UPP8_9GAMM</name>
<evidence type="ECO:0000259" key="5">
    <source>
        <dbReference type="PROSITE" id="PS50968"/>
    </source>
</evidence>
<evidence type="ECO:0000256" key="4">
    <source>
        <dbReference type="PIRSR" id="PIRSR617453-50"/>
    </source>
</evidence>
<dbReference type="PANTHER" id="PTHR11715:SF3">
    <property type="entry name" value="GLYCINE CLEAVAGE SYSTEM H PROTEIN-RELATED"/>
    <property type="match status" value="1"/>
</dbReference>
<comment type="similarity">
    <text evidence="1 3">Belongs to the GcvH family.</text>
</comment>
<dbReference type="InterPro" id="IPR033753">
    <property type="entry name" value="GCV_H/Fam206"/>
</dbReference>
<protein>
    <recommendedName>
        <fullName evidence="3">Glycine cleavage system H protein</fullName>
    </recommendedName>
</protein>
<dbReference type="GO" id="GO:0009249">
    <property type="term" value="P:protein lipoylation"/>
    <property type="evidence" value="ECO:0007669"/>
    <property type="project" value="TreeGrafter"/>
</dbReference>
<dbReference type="NCBIfam" id="TIGR00527">
    <property type="entry name" value="gcvH"/>
    <property type="match status" value="1"/>
</dbReference>
<feature type="domain" description="Lipoyl-binding" evidence="5">
    <location>
        <begin position="24"/>
        <end position="106"/>
    </location>
</feature>
<comment type="cofactor">
    <cofactor evidence="3">
        <name>(R)-lipoate</name>
        <dbReference type="ChEBI" id="CHEBI:83088"/>
    </cofactor>
    <text evidence="3">Binds 1 lipoyl cofactor covalently.</text>
</comment>
<dbReference type="AlphaFoldDB" id="A0A2N7UPP8"/>
<dbReference type="SUPFAM" id="SSF51230">
    <property type="entry name" value="Single hybrid motif"/>
    <property type="match status" value="1"/>
</dbReference>